<reference evidence="2" key="2">
    <citation type="journal article" date="2023" name="Int. J. Mol. Sci.">
        <title>De Novo Assembly and Annotation of 11 Diverse Shrub Willow (Salix) Genomes Reveals Novel Gene Organization in Sex-Linked Regions.</title>
        <authorList>
            <person name="Hyden B."/>
            <person name="Feng K."/>
            <person name="Yates T.B."/>
            <person name="Jawdy S."/>
            <person name="Cereghino C."/>
            <person name="Smart L.B."/>
            <person name="Muchero W."/>
        </authorList>
    </citation>
    <scope>NUCLEOTIDE SEQUENCE [LARGE SCALE GENOMIC DNA]</scope>
    <source>
        <tissue evidence="2">Shoot tip</tissue>
    </source>
</reference>
<keyword evidence="3" id="KW-1185">Reference proteome</keyword>
<dbReference type="OrthoDB" id="66620at2759"/>
<dbReference type="PANTHER" id="PTHR48040:SF45">
    <property type="entry name" value="PLEIOTROPIC DRUG RESISTANCE PROTEIN 1-LIKE"/>
    <property type="match status" value="1"/>
</dbReference>
<dbReference type="AlphaFoldDB" id="A0A9Q0YYZ8"/>
<name>A0A9Q0YYZ8_SALVM</name>
<dbReference type="EMBL" id="JAPFFL010000007">
    <property type="protein sequence ID" value="KAJ6715107.1"/>
    <property type="molecule type" value="Genomic_DNA"/>
</dbReference>
<feature type="region of interest" description="Disordered" evidence="1">
    <location>
        <begin position="24"/>
        <end position="44"/>
    </location>
</feature>
<protein>
    <submittedName>
        <fullName evidence="2">PLEIOTROPIC DRUG RESISTANCE PROTEIN 1-LIKE ISOFORM X1</fullName>
    </submittedName>
</protein>
<sequence length="120" mass="13712">MESGHLYRADSGLRRGNSSRIFRNNAAADHQVFSPSSQGQDDDEEALKWAALEKLPTYDRLRKGILTTSTGAASEVEVQNLGFQERKNLVERLVNVAEEDNEKFLLKLRNRIDRFSFLEK</sequence>
<evidence type="ECO:0000256" key="1">
    <source>
        <dbReference type="SAM" id="MobiDB-lite"/>
    </source>
</evidence>
<dbReference type="Proteomes" id="UP001151529">
    <property type="component" value="Chromosome 1"/>
</dbReference>
<reference evidence="2" key="1">
    <citation type="submission" date="2022-11" db="EMBL/GenBank/DDBJ databases">
        <authorList>
            <person name="Hyden B.L."/>
            <person name="Feng K."/>
            <person name="Yates T."/>
            <person name="Jawdy S."/>
            <person name="Smart L.B."/>
            <person name="Muchero W."/>
        </authorList>
    </citation>
    <scope>NUCLEOTIDE SEQUENCE</scope>
    <source>
        <tissue evidence="2">Shoot tip</tissue>
    </source>
</reference>
<gene>
    <name evidence="2" type="ORF">OIU85_026592</name>
</gene>
<accession>A0A9Q0YYZ8</accession>
<proteinExistence type="predicted"/>
<evidence type="ECO:0000313" key="3">
    <source>
        <dbReference type="Proteomes" id="UP001151529"/>
    </source>
</evidence>
<organism evidence="2 3">
    <name type="scientific">Salix viminalis</name>
    <name type="common">Common osier</name>
    <name type="synonym">Basket willow</name>
    <dbReference type="NCBI Taxonomy" id="40686"/>
    <lineage>
        <taxon>Eukaryota</taxon>
        <taxon>Viridiplantae</taxon>
        <taxon>Streptophyta</taxon>
        <taxon>Embryophyta</taxon>
        <taxon>Tracheophyta</taxon>
        <taxon>Spermatophyta</taxon>
        <taxon>Magnoliopsida</taxon>
        <taxon>eudicotyledons</taxon>
        <taxon>Gunneridae</taxon>
        <taxon>Pentapetalae</taxon>
        <taxon>rosids</taxon>
        <taxon>fabids</taxon>
        <taxon>Malpighiales</taxon>
        <taxon>Salicaceae</taxon>
        <taxon>Saliceae</taxon>
        <taxon>Salix</taxon>
    </lineage>
</organism>
<dbReference type="PANTHER" id="PTHR48040">
    <property type="entry name" value="PLEIOTROPIC DRUG RESISTANCE PROTEIN 1-LIKE ISOFORM X1"/>
    <property type="match status" value="1"/>
</dbReference>
<comment type="caution">
    <text evidence="2">The sequence shown here is derived from an EMBL/GenBank/DDBJ whole genome shotgun (WGS) entry which is preliminary data.</text>
</comment>
<evidence type="ECO:0000313" key="2">
    <source>
        <dbReference type="EMBL" id="KAJ6715107.1"/>
    </source>
</evidence>